<proteinExistence type="predicted"/>
<dbReference type="PANTHER" id="PTHR47381">
    <property type="entry name" value="ALPHA/BETA-HYDROLASES SUPERFAMILY PROTEIN"/>
    <property type="match status" value="1"/>
</dbReference>
<name>A0ABX1XW39_9BACL</name>
<dbReference type="Pfam" id="PF01738">
    <property type="entry name" value="DLH"/>
    <property type="match status" value="1"/>
</dbReference>
<organism evidence="2 3">
    <name type="scientific">Paenibacillus phytorum</name>
    <dbReference type="NCBI Taxonomy" id="2654977"/>
    <lineage>
        <taxon>Bacteria</taxon>
        <taxon>Bacillati</taxon>
        <taxon>Bacillota</taxon>
        <taxon>Bacilli</taxon>
        <taxon>Bacillales</taxon>
        <taxon>Paenibacillaceae</taxon>
        <taxon>Paenibacillus</taxon>
    </lineage>
</organism>
<sequence>MNNQIRRDQLYGLLGKLPTNVEFIQVTKIHEEEHENYILEKLLLELNGIQPVPAYFLRSKKAGSKAPTILYNHSHGGFYTVGKDELLTPAPYMQKPSYGETLTQQGFSVLCIDCWAFGERSDRTETETFKEMLWKGQNMWGMMVYDSLRALDYLVSRPDVDPNRVGTLGMSMGSTMAWWLAALDTRIKVTIDICCLTDYGALLDERGLDRHGVYYYVPDLLNHFTTAQINALIAPRPHLSLAGNLDKLTPYAGLTKIDNELKKVYLDHNATDAWKLLRYDVGHIETEEMRKESISFLRKWL</sequence>
<feature type="domain" description="Dienelactone hydrolase" evidence="1">
    <location>
        <begin position="100"/>
        <end position="262"/>
    </location>
</feature>
<keyword evidence="3" id="KW-1185">Reference proteome</keyword>
<dbReference type="InterPro" id="IPR029058">
    <property type="entry name" value="AB_hydrolase_fold"/>
</dbReference>
<keyword evidence="2" id="KW-0378">Hydrolase</keyword>
<comment type="caution">
    <text evidence="2">The sequence shown here is derived from an EMBL/GenBank/DDBJ whole genome shotgun (WGS) entry which is preliminary data.</text>
</comment>
<dbReference type="Proteomes" id="UP000616779">
    <property type="component" value="Unassembled WGS sequence"/>
</dbReference>
<reference evidence="2 3" key="1">
    <citation type="submission" date="2019-10" db="EMBL/GenBank/DDBJ databases">
        <title>Description of Paenibacillus terrestris sp. nov.</title>
        <authorList>
            <person name="Carlier A."/>
            <person name="Qi S."/>
        </authorList>
    </citation>
    <scope>NUCLEOTIDE SEQUENCE [LARGE SCALE GENOMIC DNA]</scope>
    <source>
        <strain evidence="2 3">LMG 31458</strain>
    </source>
</reference>
<evidence type="ECO:0000259" key="1">
    <source>
        <dbReference type="Pfam" id="PF01738"/>
    </source>
</evidence>
<dbReference type="RefSeq" id="WP_171644038.1">
    <property type="nucleotide sequence ID" value="NZ_WHOA01000099.1"/>
</dbReference>
<dbReference type="GO" id="GO:0016787">
    <property type="term" value="F:hydrolase activity"/>
    <property type="evidence" value="ECO:0007669"/>
    <property type="project" value="UniProtKB-KW"/>
</dbReference>
<gene>
    <name evidence="2" type="ORF">GC098_15205</name>
</gene>
<dbReference type="InterPro" id="IPR002925">
    <property type="entry name" value="Dienelactn_hydro"/>
</dbReference>
<dbReference type="Gene3D" id="3.40.50.1820">
    <property type="entry name" value="alpha/beta hydrolase"/>
    <property type="match status" value="1"/>
</dbReference>
<evidence type="ECO:0000313" key="3">
    <source>
        <dbReference type="Proteomes" id="UP000616779"/>
    </source>
</evidence>
<evidence type="ECO:0000313" key="2">
    <source>
        <dbReference type="EMBL" id="NOU72752.1"/>
    </source>
</evidence>
<dbReference type="SUPFAM" id="SSF53474">
    <property type="entry name" value="alpha/beta-Hydrolases"/>
    <property type="match status" value="1"/>
</dbReference>
<dbReference type="PANTHER" id="PTHR47381:SF3">
    <property type="entry name" value="ALPHA_BETA-HYDROLASES SUPERFAMILY PROTEIN"/>
    <property type="match status" value="1"/>
</dbReference>
<accession>A0ABX1XW39</accession>
<protein>
    <submittedName>
        <fullName evidence="2">Alpha/beta hydrolase</fullName>
    </submittedName>
</protein>
<dbReference type="EMBL" id="WHOA01000099">
    <property type="protein sequence ID" value="NOU72752.1"/>
    <property type="molecule type" value="Genomic_DNA"/>
</dbReference>